<dbReference type="InterPro" id="IPR016181">
    <property type="entry name" value="Acyl_CoA_acyltransferase"/>
</dbReference>
<protein>
    <submittedName>
        <fullName evidence="1">GNAT family N-acetyltransferase</fullName>
        <ecNumber evidence="1">2.3.-.-</ecNumber>
    </submittedName>
</protein>
<evidence type="ECO:0000313" key="1">
    <source>
        <dbReference type="EMBL" id="MFB9760192.1"/>
    </source>
</evidence>
<dbReference type="Proteomes" id="UP001589609">
    <property type="component" value="Unassembled WGS sequence"/>
</dbReference>
<keyword evidence="1" id="KW-0808">Transferase</keyword>
<evidence type="ECO:0000313" key="2">
    <source>
        <dbReference type="Proteomes" id="UP001589609"/>
    </source>
</evidence>
<gene>
    <name evidence="1" type="ORF">ACFFMS_17665</name>
</gene>
<proteinExistence type="predicted"/>
<organism evidence="1 2">
    <name type="scientific">Ectobacillus funiculus</name>
    <dbReference type="NCBI Taxonomy" id="137993"/>
    <lineage>
        <taxon>Bacteria</taxon>
        <taxon>Bacillati</taxon>
        <taxon>Bacillota</taxon>
        <taxon>Bacilli</taxon>
        <taxon>Bacillales</taxon>
        <taxon>Bacillaceae</taxon>
        <taxon>Ectobacillus</taxon>
    </lineage>
</organism>
<sequence>MTNMRFASKQDVDNLLAFLGQVPICDTRIPDMYSQFMLLEEDDAIQAVIGYERAGNAALLRSLVFSPNVEQMQLLGFLETFLEQLHKRGIEDLYLVTNSKNAMPLFGLFGFKLVDKVRVPAGIASLEHFAGSVERGNSLILNCQLFTRISTD</sequence>
<comment type="caution">
    <text evidence="1">The sequence shown here is derived from an EMBL/GenBank/DDBJ whole genome shotgun (WGS) entry which is preliminary data.</text>
</comment>
<dbReference type="GO" id="GO:0016746">
    <property type="term" value="F:acyltransferase activity"/>
    <property type="evidence" value="ECO:0007669"/>
    <property type="project" value="UniProtKB-KW"/>
</dbReference>
<dbReference type="SUPFAM" id="SSF55729">
    <property type="entry name" value="Acyl-CoA N-acyltransferases (Nat)"/>
    <property type="match status" value="1"/>
</dbReference>
<accession>A0ABV5WIH5</accession>
<reference evidence="1 2" key="1">
    <citation type="submission" date="2024-09" db="EMBL/GenBank/DDBJ databases">
        <authorList>
            <person name="Sun Q."/>
            <person name="Mori K."/>
        </authorList>
    </citation>
    <scope>NUCLEOTIDE SEQUENCE [LARGE SCALE GENOMIC DNA]</scope>
    <source>
        <strain evidence="1 2">JCM 11201</strain>
    </source>
</reference>
<name>A0ABV5WIH5_9BACI</name>
<dbReference type="Gene3D" id="3.40.630.30">
    <property type="match status" value="1"/>
</dbReference>
<dbReference type="RefSeq" id="WP_379950525.1">
    <property type="nucleotide sequence ID" value="NZ_JBHMAF010000114.1"/>
</dbReference>
<dbReference type="EC" id="2.3.-.-" evidence="1"/>
<dbReference type="EMBL" id="JBHMAF010000114">
    <property type="protein sequence ID" value="MFB9760192.1"/>
    <property type="molecule type" value="Genomic_DNA"/>
</dbReference>
<keyword evidence="1" id="KW-0012">Acyltransferase</keyword>
<keyword evidence="2" id="KW-1185">Reference proteome</keyword>